<accession>A0A7S3P8F0</accession>
<feature type="region of interest" description="Disordered" evidence="1">
    <location>
        <begin position="602"/>
        <end position="655"/>
    </location>
</feature>
<protein>
    <recommendedName>
        <fullName evidence="2">GYF domain-containing protein</fullName>
    </recommendedName>
</protein>
<feature type="compositionally biased region" description="Polar residues" evidence="1">
    <location>
        <begin position="184"/>
        <end position="197"/>
    </location>
</feature>
<feature type="region of interest" description="Disordered" evidence="1">
    <location>
        <begin position="333"/>
        <end position="371"/>
    </location>
</feature>
<feature type="compositionally biased region" description="Basic and acidic residues" evidence="1">
    <location>
        <begin position="606"/>
        <end position="634"/>
    </location>
</feature>
<feature type="compositionally biased region" description="Polar residues" evidence="1">
    <location>
        <begin position="1"/>
        <end position="16"/>
    </location>
</feature>
<feature type="compositionally biased region" description="Basic and acidic residues" evidence="1">
    <location>
        <begin position="848"/>
        <end position="858"/>
    </location>
</feature>
<reference evidence="3" key="1">
    <citation type="submission" date="2021-01" db="EMBL/GenBank/DDBJ databases">
        <authorList>
            <person name="Corre E."/>
            <person name="Pelletier E."/>
            <person name="Niang G."/>
            <person name="Scheremetjew M."/>
            <person name="Finn R."/>
            <person name="Kale V."/>
            <person name="Holt S."/>
            <person name="Cochrane G."/>
            <person name="Meng A."/>
            <person name="Brown T."/>
            <person name="Cohen L."/>
        </authorList>
    </citation>
    <scope>NUCLEOTIDE SEQUENCE</scope>
    <source>
        <strain evidence="3">CCMP127</strain>
    </source>
</reference>
<dbReference type="PANTHER" id="PTHR47471:SF1">
    <property type="entry name" value="PROTEIN ESSENTIAL FOR POTEXVIRUS ACCUMULATION 1"/>
    <property type="match status" value="1"/>
</dbReference>
<gene>
    <name evidence="3" type="ORF">ACOF00016_LOCUS16725</name>
</gene>
<dbReference type="EMBL" id="HBIM01022534">
    <property type="protein sequence ID" value="CAE0419930.1"/>
    <property type="molecule type" value="Transcribed_RNA"/>
</dbReference>
<feature type="compositionally biased region" description="Low complexity" evidence="1">
    <location>
        <begin position="29"/>
        <end position="42"/>
    </location>
</feature>
<dbReference type="InterPro" id="IPR035445">
    <property type="entry name" value="GYF-like_dom_sf"/>
</dbReference>
<sequence length="1094" mass="117434">MSSANSSLRPAWRNSSGGKGFQPPPSVNSGKGRSSSIGSSTEGSEKSEGRIYNKFSALDDDDDFEVVGGPPAKSRLEGLRQGLAVRSASSGTKPGGSGRSLADLAATVPEKAPTSSSNRFARDENVIRFTREKLLSMRPQPKGEVPEVLRELEGTVVLADKAQDPVCFDVFDADSIWATVPARRSSSVKLTRETSQGEAEPRRPSARISGTGGRWQRGVALPPPSATTSSTGRTKEIIADNPEDLWDDPVAASGAAADFSAFGDLGDSERDSAAGDAFDFEKMAEESRLLETELHPHNETSTEKGSANGLPRPLSVVGTTILSGSGDDVNVFEDFDDPAAEPATPPTETTTPESTQEAAPVKSATEDPTASSRLMAMIGVNPDRSSETEGLSLAALVGGGMTSEALAPVETPTPGAPAALTQGWGGSAEPEPANGLNIPLNPWGGSSLLGAPAVPTSTIPAPSAHDLDLQARLREAEMEQKAREQLRRQQEMEAQKRAQLQQEQQRQDAQRQQGVQSQVELVLMERIATILERSWGRSDLISILTALHAEDPRVVPLLNNVDALRALLIRNSSRVRVQHDPAFGTEVAVLVVTNSQWQEQQAARAQQEEMRRRMQRQEEQQKQQAQRQREESAARSRRNFRPDAPWFYSDPQGNIQGPFRSEEMRQWLMAGYFKGDLPVCQDPNGPFLALSSVFPDLNNAFVFSGDLPPQQQSSPQADDRRAEEEAQARRTTQQKEQEARERAAIEAAEQERLKRQAKEQEKERLRRASAEEAERKAQAEKLAAERKAQAQRQMQESAAAKSSKANSSGNESSAQLKMMLGLGGGGNAGSNGAGVPATPTPTPVAPRKVVETKAEQPKRQSKSGVPPAPPIESQPSPPKPAAPTASPWGSASQPSRKKTMEEIQKEEARAATLAAMRQENARPSGSGWANVAASKGGTSGWNSGAVRAAPAAVLTRPQVAQPTAPSPLSAGGKNVVDVAALNMQTAPPPPQGKGGKNSPADAFGAKMSPPLEKWCKEQMMKLNGTDDLTLVSFCMTLNDPSEIRQYLTAYLGTGSQVNNFATEFINRKVGVTPARDEWESTVTTKKKSKKKTAK</sequence>
<feature type="compositionally biased region" description="Basic and acidic residues" evidence="1">
    <location>
        <begin position="292"/>
        <end position="302"/>
    </location>
</feature>
<feature type="compositionally biased region" description="Basic and acidic residues" evidence="1">
    <location>
        <begin position="717"/>
        <end position="788"/>
    </location>
</feature>
<feature type="region of interest" description="Disordered" evidence="1">
    <location>
        <begin position="1"/>
        <end position="102"/>
    </location>
</feature>
<feature type="region of interest" description="Disordered" evidence="1">
    <location>
        <begin position="184"/>
        <end position="232"/>
    </location>
</feature>
<dbReference type="Gene3D" id="3.30.1490.40">
    <property type="match status" value="1"/>
</dbReference>
<evidence type="ECO:0000313" key="3">
    <source>
        <dbReference type="EMBL" id="CAE0419930.1"/>
    </source>
</evidence>
<evidence type="ECO:0000256" key="1">
    <source>
        <dbReference type="SAM" id="MobiDB-lite"/>
    </source>
</evidence>
<dbReference type="Pfam" id="PF02213">
    <property type="entry name" value="GYF"/>
    <property type="match status" value="1"/>
</dbReference>
<feature type="compositionally biased region" description="Gly residues" evidence="1">
    <location>
        <begin position="821"/>
        <end position="832"/>
    </location>
</feature>
<feature type="domain" description="GYF" evidence="2">
    <location>
        <begin position="643"/>
        <end position="691"/>
    </location>
</feature>
<dbReference type="SUPFAM" id="SSF55277">
    <property type="entry name" value="GYF domain"/>
    <property type="match status" value="1"/>
</dbReference>
<dbReference type="PANTHER" id="PTHR47471">
    <property type="entry name" value="GYF DOMAIN-CONTAINING PROTEIN"/>
    <property type="match status" value="1"/>
</dbReference>
<feature type="compositionally biased region" description="Pro residues" evidence="1">
    <location>
        <begin position="866"/>
        <end position="881"/>
    </location>
</feature>
<feature type="compositionally biased region" description="Low complexity" evidence="1">
    <location>
        <begin position="790"/>
        <end position="814"/>
    </location>
</feature>
<feature type="region of interest" description="Disordered" evidence="1">
    <location>
        <begin position="292"/>
        <end position="312"/>
    </location>
</feature>
<proteinExistence type="predicted"/>
<feature type="compositionally biased region" description="Basic and acidic residues" evidence="1">
    <location>
        <begin position="898"/>
        <end position="909"/>
    </location>
</feature>
<dbReference type="InterPro" id="IPR003169">
    <property type="entry name" value="GYF"/>
</dbReference>
<feature type="compositionally biased region" description="Low complexity" evidence="1">
    <location>
        <begin position="340"/>
        <end position="360"/>
    </location>
</feature>
<feature type="region of interest" description="Disordered" evidence="1">
    <location>
        <begin position="478"/>
        <end position="515"/>
    </location>
</feature>
<dbReference type="SMART" id="SM00444">
    <property type="entry name" value="GYF"/>
    <property type="match status" value="1"/>
</dbReference>
<feature type="compositionally biased region" description="Basic residues" evidence="1">
    <location>
        <begin position="1084"/>
        <end position="1094"/>
    </location>
</feature>
<dbReference type="CDD" id="cd00072">
    <property type="entry name" value="GYF"/>
    <property type="match status" value="1"/>
</dbReference>
<feature type="compositionally biased region" description="Basic and acidic residues" evidence="1">
    <location>
        <begin position="478"/>
        <end position="496"/>
    </location>
</feature>
<name>A0A7S3P8F0_9STRA</name>
<dbReference type="AlphaFoldDB" id="A0A7S3P8F0"/>
<evidence type="ECO:0000259" key="2">
    <source>
        <dbReference type="PROSITE" id="PS50829"/>
    </source>
</evidence>
<organism evidence="3">
    <name type="scientific">Amphora coffeiformis</name>
    <dbReference type="NCBI Taxonomy" id="265554"/>
    <lineage>
        <taxon>Eukaryota</taxon>
        <taxon>Sar</taxon>
        <taxon>Stramenopiles</taxon>
        <taxon>Ochrophyta</taxon>
        <taxon>Bacillariophyta</taxon>
        <taxon>Bacillariophyceae</taxon>
        <taxon>Bacillariophycidae</taxon>
        <taxon>Thalassiophysales</taxon>
        <taxon>Catenulaceae</taxon>
        <taxon>Amphora</taxon>
    </lineage>
</organism>
<feature type="region of interest" description="Disordered" evidence="1">
    <location>
        <begin position="704"/>
        <end position="933"/>
    </location>
</feature>
<feature type="region of interest" description="Disordered" evidence="1">
    <location>
        <begin position="1073"/>
        <end position="1094"/>
    </location>
</feature>
<dbReference type="PROSITE" id="PS50829">
    <property type="entry name" value="GYF"/>
    <property type="match status" value="1"/>
</dbReference>